<dbReference type="InterPro" id="IPR012910">
    <property type="entry name" value="Plug_dom"/>
</dbReference>
<dbReference type="InterPro" id="IPR000531">
    <property type="entry name" value="Beta-barrel_TonB"/>
</dbReference>
<dbReference type="PATRIC" id="fig|745411.4.peg.2865"/>
<keyword evidence="4 14" id="KW-1134">Transmembrane beta strand</keyword>
<dbReference type="NCBIfam" id="TIGR01783">
    <property type="entry name" value="TonB-siderophor"/>
    <property type="match status" value="1"/>
</dbReference>
<evidence type="ECO:0000256" key="6">
    <source>
        <dbReference type="ARBA" id="ARBA00022692"/>
    </source>
</evidence>
<evidence type="ECO:0000256" key="7">
    <source>
        <dbReference type="ARBA" id="ARBA00022729"/>
    </source>
</evidence>
<dbReference type="PANTHER" id="PTHR30069">
    <property type="entry name" value="TONB-DEPENDENT OUTER MEMBRANE RECEPTOR"/>
    <property type="match status" value="1"/>
</dbReference>
<keyword evidence="5" id="KW-0410">Iron transport</keyword>
<keyword evidence="12 21" id="KW-0675">Receptor</keyword>
<dbReference type="PROSITE" id="PS01156">
    <property type="entry name" value="TONB_DEPENDENT_REC_2"/>
    <property type="match status" value="1"/>
</dbReference>
<evidence type="ECO:0000256" key="11">
    <source>
        <dbReference type="ARBA" id="ARBA00023136"/>
    </source>
</evidence>
<keyword evidence="3 14" id="KW-0813">Transport</keyword>
<dbReference type="STRING" id="745411.B3C1_14570"/>
<dbReference type="NCBIfam" id="NF010048">
    <property type="entry name" value="PRK13524.1"/>
    <property type="match status" value="1"/>
</dbReference>
<comment type="similarity">
    <text evidence="2 14 16">Belongs to the TonB-dependent receptor family.</text>
</comment>
<evidence type="ECO:0000259" key="20">
    <source>
        <dbReference type="Pfam" id="PF07715"/>
    </source>
</evidence>
<feature type="domain" description="TonB-dependent receptor-like beta-barrel" evidence="19">
    <location>
        <begin position="278"/>
        <end position="706"/>
    </location>
</feature>
<dbReference type="GO" id="GO:0038023">
    <property type="term" value="F:signaling receptor activity"/>
    <property type="evidence" value="ECO:0007669"/>
    <property type="project" value="InterPro"/>
</dbReference>
<dbReference type="eggNOG" id="COG4771">
    <property type="taxonomic scope" value="Bacteria"/>
</dbReference>
<keyword evidence="13 14" id="KW-0998">Cell outer membrane</keyword>
<evidence type="ECO:0000256" key="9">
    <source>
        <dbReference type="ARBA" id="ARBA00023065"/>
    </source>
</evidence>
<evidence type="ECO:0000313" key="22">
    <source>
        <dbReference type="Proteomes" id="UP000006755"/>
    </source>
</evidence>
<comment type="subcellular location">
    <subcellularLocation>
        <location evidence="1 14">Cell outer membrane</location>
        <topology evidence="1 14">Multi-pass membrane protein</topology>
    </subcellularLocation>
</comment>
<comment type="caution">
    <text evidence="21">The sequence shown here is derived from an EMBL/GenBank/DDBJ whole genome shotgun (WGS) entry which is preliminary data.</text>
</comment>
<evidence type="ECO:0000313" key="21">
    <source>
        <dbReference type="EMBL" id="EKE69920.1"/>
    </source>
</evidence>
<feature type="region of interest" description="Disordered" evidence="17">
    <location>
        <begin position="397"/>
        <end position="424"/>
    </location>
</feature>
<sequence>MATRTPAALFACSALTLALGAAFAHADEAKQQDAQENILVLGTAQEQVKQSLGVSVITAEDLIRRPPANDLSEIIRKMPGVNLTGNSASGQYGNNRQIDLRGMGPENTLILVDGKPVSSRNAVRMGRSGERNSRGDTNWVPVEAVERIEVLRGPAAARYGSGAAGGVINIVTKAPSEALTGSVSLFAAEPEDSREGNTRRLGFNLAGGLSQDLSFRLYGNINKTDADSLDLNGDFANSEGATPPAGREGVRNKDINGLLRWDLSPEQVLEFEAGYSRQGNIYAGDRAVSSNGSDLLTELANGGAETNTVYRSAASVAHRADWGFATSNLVLAYENTRNYRLNEGLAGGVEGSITNDGAKSTSTLDSLTLNGDINIPLDFAGLSQMLTLGMELGKDELDDPYSMSQGTGSGGAVPGAEEGTRDGKSDATYQALYVEDNIELTLDWILTPGVRFDHNSLFGNNWSPYLSTAYQLTDNLTLRGGIAKAFKAPNLYQANPNYLYYTRGNGCPVDFPSLGAGCYIQGNDDLDAETSVNKELGLEYVNGGWTASLAYFRNDYKNKIISGMVPTGTTDSDGRVFKWSNADKAVVAGVEGNLKVPLLGQMGEVLSWNTNFTYMDENNDKDTGEPLSVIPRYTVNSMLDWQVNEALMLSFTATRYGTQKPRNLTSTGASAEGDALKERDPYSVLSLGGSYRLNYALRFGFGVTNLTDRQLLRENNSGGAGANTYNEPGRAYYLSATYSF</sequence>
<dbReference type="Pfam" id="PF00593">
    <property type="entry name" value="TonB_dep_Rec_b-barrel"/>
    <property type="match status" value="1"/>
</dbReference>
<evidence type="ECO:0000256" key="15">
    <source>
        <dbReference type="PROSITE-ProRule" id="PRU10144"/>
    </source>
</evidence>
<dbReference type="AlphaFoldDB" id="K2JXD3"/>
<evidence type="ECO:0000256" key="18">
    <source>
        <dbReference type="SAM" id="SignalP"/>
    </source>
</evidence>
<evidence type="ECO:0000259" key="19">
    <source>
        <dbReference type="Pfam" id="PF00593"/>
    </source>
</evidence>
<feature type="short sequence motif" description="TonB C-terminal box" evidence="15">
    <location>
        <begin position="723"/>
        <end position="740"/>
    </location>
</feature>
<keyword evidence="22" id="KW-1185">Reference proteome</keyword>
<feature type="chain" id="PRO_5003862350" evidence="18">
    <location>
        <begin position="27"/>
        <end position="740"/>
    </location>
</feature>
<dbReference type="InterPro" id="IPR010917">
    <property type="entry name" value="TonB_rcpt_CS"/>
</dbReference>
<reference evidence="21 22" key="1">
    <citation type="journal article" date="2012" name="J. Bacteriol.">
        <title>Genome Sequence of Gallaecimonas xiamenensis Type Strain 3-C-1.</title>
        <authorList>
            <person name="Lai Q."/>
            <person name="Wang L."/>
            <person name="Wang W."/>
            <person name="Shao Z."/>
        </authorList>
    </citation>
    <scope>NUCLEOTIDE SEQUENCE [LARGE SCALE GENOMIC DNA]</scope>
    <source>
        <strain evidence="21 22">3-C-1</strain>
    </source>
</reference>
<evidence type="ECO:0000256" key="12">
    <source>
        <dbReference type="ARBA" id="ARBA00023170"/>
    </source>
</evidence>
<dbReference type="PROSITE" id="PS52016">
    <property type="entry name" value="TONB_DEPENDENT_REC_3"/>
    <property type="match status" value="1"/>
</dbReference>
<evidence type="ECO:0000256" key="2">
    <source>
        <dbReference type="ARBA" id="ARBA00009810"/>
    </source>
</evidence>
<evidence type="ECO:0000256" key="14">
    <source>
        <dbReference type="PROSITE-ProRule" id="PRU01360"/>
    </source>
</evidence>
<name>K2JXD3_9GAMM</name>
<dbReference type="EMBL" id="AMRI01000022">
    <property type="protein sequence ID" value="EKE69920.1"/>
    <property type="molecule type" value="Genomic_DNA"/>
</dbReference>
<dbReference type="InterPro" id="IPR010105">
    <property type="entry name" value="TonB_sidphr_rcpt"/>
</dbReference>
<evidence type="ECO:0000256" key="13">
    <source>
        <dbReference type="ARBA" id="ARBA00023237"/>
    </source>
</evidence>
<dbReference type="NCBIfam" id="NF010051">
    <property type="entry name" value="PRK13528.1"/>
    <property type="match status" value="1"/>
</dbReference>
<keyword evidence="7 18" id="KW-0732">Signal</keyword>
<evidence type="ECO:0000256" key="4">
    <source>
        <dbReference type="ARBA" id="ARBA00022452"/>
    </source>
</evidence>
<dbReference type="InterPro" id="IPR037066">
    <property type="entry name" value="Plug_dom_sf"/>
</dbReference>
<keyword evidence="11 14" id="KW-0472">Membrane</keyword>
<keyword evidence="10 16" id="KW-0798">TonB box</keyword>
<accession>K2JXD3</accession>
<keyword evidence="6 14" id="KW-0812">Transmembrane</keyword>
<dbReference type="Pfam" id="PF07715">
    <property type="entry name" value="Plug"/>
    <property type="match status" value="1"/>
</dbReference>
<dbReference type="GO" id="GO:0009279">
    <property type="term" value="C:cell outer membrane"/>
    <property type="evidence" value="ECO:0007669"/>
    <property type="project" value="UniProtKB-SubCell"/>
</dbReference>
<evidence type="ECO:0000256" key="1">
    <source>
        <dbReference type="ARBA" id="ARBA00004571"/>
    </source>
</evidence>
<dbReference type="InterPro" id="IPR058134">
    <property type="entry name" value="PirA/FepA/PfeA"/>
</dbReference>
<dbReference type="GO" id="GO:0044718">
    <property type="term" value="P:siderophore transmembrane transport"/>
    <property type="evidence" value="ECO:0007669"/>
    <property type="project" value="TreeGrafter"/>
</dbReference>
<feature type="domain" description="TonB-dependent receptor plug" evidence="20">
    <location>
        <begin position="52"/>
        <end position="167"/>
    </location>
</feature>
<dbReference type="InterPro" id="IPR036942">
    <property type="entry name" value="Beta-barrel_TonB_sf"/>
</dbReference>
<feature type="signal peptide" evidence="18">
    <location>
        <begin position="1"/>
        <end position="26"/>
    </location>
</feature>
<dbReference type="CDD" id="cd01347">
    <property type="entry name" value="ligand_gated_channel"/>
    <property type="match status" value="1"/>
</dbReference>
<dbReference type="Gene3D" id="2.40.170.20">
    <property type="entry name" value="TonB-dependent receptor, beta-barrel domain"/>
    <property type="match status" value="1"/>
</dbReference>
<protein>
    <submittedName>
        <fullName evidence="21">TonB-dependent siderophore receptor</fullName>
    </submittedName>
</protein>
<evidence type="ECO:0000256" key="5">
    <source>
        <dbReference type="ARBA" id="ARBA00022496"/>
    </source>
</evidence>
<dbReference type="InterPro" id="IPR039426">
    <property type="entry name" value="TonB-dep_rcpt-like"/>
</dbReference>
<dbReference type="GO" id="GO:0015344">
    <property type="term" value="F:siderophore uptake transmembrane transporter activity"/>
    <property type="evidence" value="ECO:0007669"/>
    <property type="project" value="TreeGrafter"/>
</dbReference>
<evidence type="ECO:0000256" key="17">
    <source>
        <dbReference type="SAM" id="MobiDB-lite"/>
    </source>
</evidence>
<keyword evidence="9" id="KW-0406">Ion transport</keyword>
<dbReference type="SUPFAM" id="SSF56935">
    <property type="entry name" value="Porins"/>
    <property type="match status" value="1"/>
</dbReference>
<gene>
    <name evidence="21" type="ORF">B3C1_14570</name>
</gene>
<dbReference type="Gene3D" id="2.170.130.10">
    <property type="entry name" value="TonB-dependent receptor, plug domain"/>
    <property type="match status" value="1"/>
</dbReference>
<organism evidence="21 22">
    <name type="scientific">Gallaecimonas xiamenensis 3-C-1</name>
    <dbReference type="NCBI Taxonomy" id="745411"/>
    <lineage>
        <taxon>Bacteria</taxon>
        <taxon>Pseudomonadati</taxon>
        <taxon>Pseudomonadota</taxon>
        <taxon>Gammaproteobacteria</taxon>
        <taxon>Enterobacterales</taxon>
        <taxon>Gallaecimonadaceae</taxon>
        <taxon>Gallaecimonas</taxon>
    </lineage>
</organism>
<evidence type="ECO:0000256" key="8">
    <source>
        <dbReference type="ARBA" id="ARBA00023004"/>
    </source>
</evidence>
<keyword evidence="8" id="KW-0408">Iron</keyword>
<dbReference type="OrthoDB" id="9764669at2"/>
<evidence type="ECO:0000256" key="3">
    <source>
        <dbReference type="ARBA" id="ARBA00022448"/>
    </source>
</evidence>
<proteinExistence type="inferred from homology"/>
<dbReference type="RefSeq" id="WP_008485753.1">
    <property type="nucleotide sequence ID" value="NZ_AMRI01000022.1"/>
</dbReference>
<dbReference type="Proteomes" id="UP000006755">
    <property type="component" value="Unassembled WGS sequence"/>
</dbReference>
<dbReference type="PANTHER" id="PTHR30069:SF8">
    <property type="entry name" value="TONB-DEPENDENT SIDEROPHORE RECEPTOR PROTEIN"/>
    <property type="match status" value="1"/>
</dbReference>
<evidence type="ECO:0000256" key="10">
    <source>
        <dbReference type="ARBA" id="ARBA00023077"/>
    </source>
</evidence>
<evidence type="ECO:0000256" key="16">
    <source>
        <dbReference type="RuleBase" id="RU003357"/>
    </source>
</evidence>